<keyword evidence="1" id="KW-0436">Ligase</keyword>
<reference evidence="1 2" key="1">
    <citation type="submission" date="2020-09" db="EMBL/GenBank/DDBJ databases">
        <authorList>
            <person name="Zhang R."/>
            <person name="Garcia K."/>
            <person name="Ogata H."/>
        </authorList>
    </citation>
    <scope>NUCLEOTIDE SEQUENCE [LARGE SCALE GENOMIC DNA]</scope>
    <source>
        <strain evidence="2">stheno</strain>
    </source>
</reference>
<evidence type="ECO:0000313" key="2">
    <source>
        <dbReference type="Proteomes" id="UP001162098"/>
    </source>
</evidence>
<dbReference type="Proteomes" id="UP001162098">
    <property type="component" value="Segment"/>
</dbReference>
<protein>
    <submittedName>
        <fullName evidence="1">Cysteine-tRNA ligase</fullName>
    </submittedName>
</protein>
<dbReference type="KEGG" id="vg:80543588"/>
<evidence type="ECO:0000313" key="1">
    <source>
        <dbReference type="EMBL" id="QPB44392.1"/>
    </source>
</evidence>
<organism evidence="1 2">
    <name type="scientific">Medusavirus stheno T3</name>
    <dbReference type="NCBI Taxonomy" id="3069717"/>
    <lineage>
        <taxon>Viruses</taxon>
        <taxon>Varidnaviria</taxon>
        <taxon>Bamfordvirae</taxon>
        <taxon>Nucleocytoviricota</taxon>
        <taxon>Megaviricetes</taxon>
        <taxon>Mamonoviridae</taxon>
        <taxon>Medusavirus</taxon>
        <taxon>Medusavirus sthenus</taxon>
    </lineage>
</organism>
<sequence>MNEDDLAWVRRYYRNRGSAPSHTPFLAISHLPPRSCAGVVDKRTRRRDVLVRELEQIAIARRTPMDLLAEGRYSRFDADGPTHNAEGRELRMSEKMVVRKKLKAQRAKHDKLQDQLAIDPQYVTERQRELAEIDAFLALPREPRPPPELLAACNHN</sequence>
<keyword evidence="2" id="KW-1185">Reference proteome</keyword>
<dbReference type="GO" id="GO:0016874">
    <property type="term" value="F:ligase activity"/>
    <property type="evidence" value="ECO:0007669"/>
    <property type="project" value="UniProtKB-KW"/>
</dbReference>
<name>A0A7S8BEK6_9VIRU</name>
<accession>A0A7S8BEK6</accession>
<proteinExistence type="predicted"/>
<dbReference type="EMBL" id="MW018138">
    <property type="protein sequence ID" value="QPB44392.1"/>
    <property type="molecule type" value="Genomic_DNA"/>
</dbReference>